<evidence type="ECO:0000259" key="6">
    <source>
        <dbReference type="Pfam" id="PF00082"/>
    </source>
</evidence>
<dbReference type="InterPro" id="IPR050131">
    <property type="entry name" value="Peptidase_S8_subtilisin-like"/>
</dbReference>
<dbReference type="GO" id="GO:0006508">
    <property type="term" value="P:proteolysis"/>
    <property type="evidence" value="ECO:0007669"/>
    <property type="project" value="UniProtKB-KW"/>
</dbReference>
<dbReference type="PROSITE" id="PS00138">
    <property type="entry name" value="SUBTILASE_SER"/>
    <property type="match status" value="1"/>
</dbReference>
<dbReference type="PANTHER" id="PTHR43806:SF11">
    <property type="entry name" value="CEREVISIN-RELATED"/>
    <property type="match status" value="1"/>
</dbReference>
<keyword evidence="2" id="KW-0645">Protease</keyword>
<dbReference type="InParanoid" id="A0A163JYC3"/>
<dbReference type="InterPro" id="IPR000209">
    <property type="entry name" value="Peptidase_S8/S53_dom"/>
</dbReference>
<dbReference type="InterPro" id="IPR023828">
    <property type="entry name" value="Peptidase_S8_Ser-AS"/>
</dbReference>
<dbReference type="InterPro" id="IPR015500">
    <property type="entry name" value="Peptidase_S8_subtilisin-rel"/>
</dbReference>
<evidence type="ECO:0000256" key="5">
    <source>
        <dbReference type="PROSITE-ProRule" id="PRU01240"/>
    </source>
</evidence>
<dbReference type="Proteomes" id="UP000078561">
    <property type="component" value="Unassembled WGS sequence"/>
</dbReference>
<evidence type="ECO:0000313" key="7">
    <source>
        <dbReference type="EMBL" id="SAM02893.1"/>
    </source>
</evidence>
<feature type="domain" description="Peptidase S8/S53" evidence="6">
    <location>
        <begin position="118"/>
        <end position="342"/>
    </location>
</feature>
<sequence>MHPSHIAVFNVPPPAFDKRHSKLLSFDNQTHILLGNFQHSLHKRQTTWTYLEPNHKVAMADVATTMKGFGESMGNYTTTFVNGPYSVQMDVPSWVKQKQRKTVGRKLGRKLMLVWDGSGVDVNHIDFEGRAFWGGNFVPGSPDTDENGHGTIIAGIAAGTSYGVAKKANIISVKCLKVDGTGDIGTIIEGLHYILQRIQTNPRKAIVNLSVVADKSEALNLAVDALSRAGAIVVAAAGNYHEGNDPSTRNSCNYSPASASTVISVGSTDEKDQFAPFSKDGKCITILAPGAAILSDTKGGPSNMTKTWYSGTSYSAPHVSGVVALLSNQQTINNTQQQLNDLATQGIVTNMTQDTANLLVFNGVEASQMGSVISANNHQGSNGGLTLGRPLYWLPILAWIFFYF</sequence>
<dbReference type="SUPFAM" id="SSF52743">
    <property type="entry name" value="Subtilisin-like"/>
    <property type="match status" value="1"/>
</dbReference>
<name>A0A163JYC3_ABSGL</name>
<dbReference type="PRINTS" id="PR00723">
    <property type="entry name" value="SUBTILISIN"/>
</dbReference>
<dbReference type="PROSITE" id="PS00137">
    <property type="entry name" value="SUBTILASE_HIS"/>
    <property type="match status" value="1"/>
</dbReference>
<evidence type="ECO:0000256" key="1">
    <source>
        <dbReference type="ARBA" id="ARBA00011073"/>
    </source>
</evidence>
<protein>
    <recommendedName>
        <fullName evidence="6">Peptidase S8/S53 domain-containing protein</fullName>
    </recommendedName>
</protein>
<dbReference type="GO" id="GO:0005615">
    <property type="term" value="C:extracellular space"/>
    <property type="evidence" value="ECO:0007669"/>
    <property type="project" value="TreeGrafter"/>
</dbReference>
<evidence type="ECO:0000256" key="3">
    <source>
        <dbReference type="ARBA" id="ARBA00022801"/>
    </source>
</evidence>
<dbReference type="Gene3D" id="3.40.50.200">
    <property type="entry name" value="Peptidase S8/S53 domain"/>
    <property type="match status" value="1"/>
</dbReference>
<gene>
    <name evidence="7" type="primary">ABSGL_08709.1 scaffold 10421</name>
</gene>
<comment type="caution">
    <text evidence="5">Lacks conserved residue(s) required for the propagation of feature annotation.</text>
</comment>
<dbReference type="InterPro" id="IPR036852">
    <property type="entry name" value="Peptidase_S8/S53_dom_sf"/>
</dbReference>
<comment type="similarity">
    <text evidence="1 5">Belongs to the peptidase S8 family.</text>
</comment>
<keyword evidence="4" id="KW-0720">Serine protease</keyword>
<dbReference type="CDD" id="cd04077">
    <property type="entry name" value="Peptidases_S8_PCSK9_ProteinaseK_like"/>
    <property type="match status" value="1"/>
</dbReference>
<evidence type="ECO:0000256" key="4">
    <source>
        <dbReference type="ARBA" id="ARBA00022825"/>
    </source>
</evidence>
<dbReference type="PANTHER" id="PTHR43806">
    <property type="entry name" value="PEPTIDASE S8"/>
    <property type="match status" value="1"/>
</dbReference>
<keyword evidence="3" id="KW-0378">Hydrolase</keyword>
<dbReference type="STRING" id="4829.A0A163JYC3"/>
<evidence type="ECO:0000313" key="8">
    <source>
        <dbReference type="Proteomes" id="UP000078561"/>
    </source>
</evidence>
<reference evidence="7" key="1">
    <citation type="submission" date="2016-04" db="EMBL/GenBank/DDBJ databases">
        <authorList>
            <person name="Evans L.H."/>
            <person name="Alamgir A."/>
            <person name="Owens N."/>
            <person name="Weber N.D."/>
            <person name="Virtaneva K."/>
            <person name="Barbian K."/>
            <person name="Babar A."/>
            <person name="Rosenke K."/>
        </authorList>
    </citation>
    <scope>NUCLEOTIDE SEQUENCE [LARGE SCALE GENOMIC DNA]</scope>
    <source>
        <strain evidence="7">CBS 101.48</strain>
    </source>
</reference>
<dbReference type="InterPro" id="IPR034193">
    <property type="entry name" value="PCSK9_ProteinaseK-like"/>
</dbReference>
<dbReference type="OrthoDB" id="206201at2759"/>
<dbReference type="Pfam" id="PF00082">
    <property type="entry name" value="Peptidase_S8"/>
    <property type="match status" value="1"/>
</dbReference>
<keyword evidence="8" id="KW-1185">Reference proteome</keyword>
<dbReference type="AlphaFoldDB" id="A0A163JYC3"/>
<dbReference type="InterPro" id="IPR022398">
    <property type="entry name" value="Peptidase_S8_His-AS"/>
</dbReference>
<organism evidence="7">
    <name type="scientific">Absidia glauca</name>
    <name type="common">Pin mould</name>
    <dbReference type="NCBI Taxonomy" id="4829"/>
    <lineage>
        <taxon>Eukaryota</taxon>
        <taxon>Fungi</taxon>
        <taxon>Fungi incertae sedis</taxon>
        <taxon>Mucoromycota</taxon>
        <taxon>Mucoromycotina</taxon>
        <taxon>Mucoromycetes</taxon>
        <taxon>Mucorales</taxon>
        <taxon>Cunninghamellaceae</taxon>
        <taxon>Absidia</taxon>
    </lineage>
</organism>
<evidence type="ECO:0000256" key="2">
    <source>
        <dbReference type="ARBA" id="ARBA00022670"/>
    </source>
</evidence>
<accession>A0A163JYC3</accession>
<dbReference type="PROSITE" id="PS51892">
    <property type="entry name" value="SUBTILASE"/>
    <property type="match status" value="1"/>
</dbReference>
<dbReference type="GO" id="GO:0004252">
    <property type="term" value="F:serine-type endopeptidase activity"/>
    <property type="evidence" value="ECO:0007669"/>
    <property type="project" value="InterPro"/>
</dbReference>
<dbReference type="EMBL" id="LT554016">
    <property type="protein sequence ID" value="SAM02893.1"/>
    <property type="molecule type" value="Genomic_DNA"/>
</dbReference>
<proteinExistence type="inferred from homology"/>